<dbReference type="GO" id="GO:0008017">
    <property type="term" value="F:microtubule binding"/>
    <property type="evidence" value="ECO:0007669"/>
    <property type="project" value="TreeGrafter"/>
</dbReference>
<dbReference type="OrthoDB" id="46159at2759"/>
<dbReference type="InterPro" id="IPR024395">
    <property type="entry name" value="CLASP_N_dom"/>
</dbReference>
<dbReference type="GO" id="GO:0005881">
    <property type="term" value="C:cytoplasmic microtubule"/>
    <property type="evidence" value="ECO:0007669"/>
    <property type="project" value="TreeGrafter"/>
</dbReference>
<dbReference type="Pfam" id="PF12348">
    <property type="entry name" value="CLASP_N"/>
    <property type="match status" value="1"/>
</dbReference>
<dbReference type="OMA" id="HSANICV"/>
<dbReference type="Gene3D" id="1.25.10.10">
    <property type="entry name" value="Leucine-rich Repeat Variant"/>
    <property type="match status" value="1"/>
</dbReference>
<gene>
    <name evidence="3" type="ORF">M0811_05541</name>
</gene>
<feature type="compositionally biased region" description="Basic and acidic residues" evidence="1">
    <location>
        <begin position="313"/>
        <end position="325"/>
    </location>
</feature>
<reference evidence="3" key="1">
    <citation type="submission" date="2022-10" db="EMBL/GenBank/DDBJ databases">
        <title>Novel sulphate-reducing endosymbionts in the free-living metamonad Anaeramoeba.</title>
        <authorList>
            <person name="Jerlstrom-Hultqvist J."/>
            <person name="Cepicka I."/>
            <person name="Gallot-Lavallee L."/>
            <person name="Salas-Leiva D."/>
            <person name="Curtis B.A."/>
            <person name="Zahonova K."/>
            <person name="Pipaliya S."/>
            <person name="Dacks J."/>
            <person name="Roger A.J."/>
        </authorList>
    </citation>
    <scope>NUCLEOTIDE SEQUENCE</scope>
    <source>
        <strain evidence="3">BMAN</strain>
    </source>
</reference>
<evidence type="ECO:0000313" key="4">
    <source>
        <dbReference type="Proteomes" id="UP001149090"/>
    </source>
</evidence>
<dbReference type="GO" id="GO:0000278">
    <property type="term" value="P:mitotic cell cycle"/>
    <property type="evidence" value="ECO:0007669"/>
    <property type="project" value="UniProtKB-ARBA"/>
</dbReference>
<name>A0A9Q0LSE5_ANAIG</name>
<dbReference type="InterPro" id="IPR011989">
    <property type="entry name" value="ARM-like"/>
</dbReference>
<dbReference type="PANTHER" id="PTHR21567">
    <property type="entry name" value="CLASP"/>
    <property type="match status" value="1"/>
</dbReference>
<dbReference type="SUPFAM" id="SSF48371">
    <property type="entry name" value="ARM repeat"/>
    <property type="match status" value="1"/>
</dbReference>
<feature type="domain" description="TOG" evidence="2">
    <location>
        <begin position="36"/>
        <end position="270"/>
    </location>
</feature>
<evidence type="ECO:0000259" key="2">
    <source>
        <dbReference type="SMART" id="SM01349"/>
    </source>
</evidence>
<organism evidence="3 4">
    <name type="scientific">Anaeramoeba ignava</name>
    <name type="common">Anaerobic marine amoeba</name>
    <dbReference type="NCBI Taxonomy" id="1746090"/>
    <lineage>
        <taxon>Eukaryota</taxon>
        <taxon>Metamonada</taxon>
        <taxon>Anaeramoebidae</taxon>
        <taxon>Anaeramoeba</taxon>
    </lineage>
</organism>
<dbReference type="GO" id="GO:0000226">
    <property type="term" value="P:microtubule cytoskeleton organization"/>
    <property type="evidence" value="ECO:0007669"/>
    <property type="project" value="TreeGrafter"/>
</dbReference>
<comment type="caution">
    <text evidence="3">The sequence shown here is derived from an EMBL/GenBank/DDBJ whole genome shotgun (WGS) entry which is preliminary data.</text>
</comment>
<protein>
    <submittedName>
        <fullName evidence="3">Clip-associating protein</fullName>
    </submittedName>
</protein>
<accession>A0A9Q0LSE5</accession>
<feature type="region of interest" description="Disordered" evidence="1">
    <location>
        <begin position="293"/>
        <end position="325"/>
    </location>
</feature>
<evidence type="ECO:0000313" key="3">
    <source>
        <dbReference type="EMBL" id="KAJ5077851.1"/>
    </source>
</evidence>
<dbReference type="PANTHER" id="PTHR21567:SF9">
    <property type="entry name" value="CLIP-ASSOCIATING PROTEIN"/>
    <property type="match status" value="1"/>
</dbReference>
<evidence type="ECO:0000256" key="1">
    <source>
        <dbReference type="SAM" id="MobiDB-lite"/>
    </source>
</evidence>
<dbReference type="InterPro" id="IPR034085">
    <property type="entry name" value="TOG"/>
</dbReference>
<keyword evidence="4" id="KW-1185">Reference proteome</keyword>
<dbReference type="EMBL" id="JAPDFW010000056">
    <property type="protein sequence ID" value="KAJ5077851.1"/>
    <property type="molecule type" value="Genomic_DNA"/>
</dbReference>
<dbReference type="Proteomes" id="UP001149090">
    <property type="component" value="Unassembled WGS sequence"/>
</dbReference>
<feature type="compositionally biased region" description="Basic residues" evidence="1">
    <location>
        <begin position="295"/>
        <end position="304"/>
    </location>
</feature>
<dbReference type="AlphaFoldDB" id="A0A9Q0LSE5"/>
<dbReference type="InterPro" id="IPR016024">
    <property type="entry name" value="ARM-type_fold"/>
</dbReference>
<proteinExistence type="predicted"/>
<dbReference type="SMART" id="SM01349">
    <property type="entry name" value="TOG"/>
    <property type="match status" value="1"/>
</dbReference>
<dbReference type="GO" id="GO:0005819">
    <property type="term" value="C:spindle"/>
    <property type="evidence" value="ECO:0007669"/>
    <property type="project" value="UniProtKB-ARBA"/>
</dbReference>
<sequence>MINTKIQNREPNSTKDKRISSFRKYINKISPINIKDISQLENQIQNIQESLTDNENWSQRSQSMTLLSGILKGEGLNFQNKEVLWILQKTKQQIAEQLVDLRSAIVKQACLLISHLSFCLRDSFDPFCDALLPNLFKIVVVKIKVISQGADRCIKNVIQYTRSSRIIFAIKTAITQTKNSDLRDHCSEYTYLILKNWDTQTITNHFDEIETIIDFALSDSGSISRKFARKCWWEYSRHCDNRAQKLIERQDPSIKKNILTEKTPSNQQFQFKNSKAISSSVVPNQPFGLSSNLKSIRKINKRRPVSTSENVESNDHPKNEPKTTLKENTQNHLNILNSFGKNNPANISHQTTTQYLYSLHNKLNPSQNPNFNSNFDPLLSTPINNNRKNRHVTRNSKTISNSKFVNVSDRKKLYDQSQNTNTIRNIFKSKDEYQNKNSQQNQTSTPVSLFNSSALNSISKQKPQSIFLTPFRRVKTSEQNQFLWRNPQKTEANKSIPNHNQEYLLKSKEKSLLNQDHLRSQLEVNNSKQKF</sequence>